<evidence type="ECO:0000313" key="6">
    <source>
        <dbReference type="Proteomes" id="UP001232245"/>
    </source>
</evidence>
<evidence type="ECO:0000256" key="1">
    <source>
        <dbReference type="ARBA" id="ARBA00022491"/>
    </source>
</evidence>
<accession>A0ABT9Z1R7</accession>
<name>A0ABT9Z1R7_9BACI</name>
<feature type="DNA-binding region" description="H-T-H motif" evidence="3">
    <location>
        <begin position="36"/>
        <end position="55"/>
    </location>
</feature>
<reference evidence="5 6" key="1">
    <citation type="submission" date="2023-07" db="EMBL/GenBank/DDBJ databases">
        <title>Genomic Encyclopedia of Type Strains, Phase IV (KMG-IV): sequencing the most valuable type-strain genomes for metagenomic binning, comparative biology and taxonomic classification.</title>
        <authorList>
            <person name="Goeker M."/>
        </authorList>
    </citation>
    <scope>NUCLEOTIDE SEQUENCE [LARGE SCALE GENOMIC DNA]</scope>
    <source>
        <strain evidence="5 6">DSM 17723</strain>
    </source>
</reference>
<evidence type="ECO:0000313" key="5">
    <source>
        <dbReference type="EMBL" id="MDQ0226193.1"/>
    </source>
</evidence>
<dbReference type="Pfam" id="PF14278">
    <property type="entry name" value="TetR_C_8"/>
    <property type="match status" value="1"/>
</dbReference>
<dbReference type="RefSeq" id="WP_174880686.1">
    <property type="nucleotide sequence ID" value="NZ_CADEPK010000228.1"/>
</dbReference>
<proteinExistence type="predicted"/>
<dbReference type="InterPro" id="IPR001647">
    <property type="entry name" value="HTH_TetR"/>
</dbReference>
<keyword evidence="1" id="KW-0678">Repressor</keyword>
<evidence type="ECO:0000259" key="4">
    <source>
        <dbReference type="PROSITE" id="PS50977"/>
    </source>
</evidence>
<evidence type="ECO:0000256" key="2">
    <source>
        <dbReference type="ARBA" id="ARBA00023125"/>
    </source>
</evidence>
<sequence>MENLEQNIDRRIIRTRHMIYETFLALMSEKDFLQISVKDITQQANISRSTFYAHYKDKYDLLDKIIEDKLSILNELLAKSNLPNNAWNNEVADPFFVTYFECIAKNYTFYKQMFMIKDPNQFSTKLYHVIRESFSIRFSRIDKERKLSVPLDFLLDYSTSSLLGVTKVWVENHMIYSPNYIALQFTRLSINGIYHTMKK</sequence>
<dbReference type="Gene3D" id="1.10.357.10">
    <property type="entry name" value="Tetracycline Repressor, domain 2"/>
    <property type="match status" value="1"/>
</dbReference>
<dbReference type="SUPFAM" id="SSF46689">
    <property type="entry name" value="Homeodomain-like"/>
    <property type="match status" value="1"/>
</dbReference>
<comment type="caution">
    <text evidence="5">The sequence shown here is derived from an EMBL/GenBank/DDBJ whole genome shotgun (WGS) entry which is preliminary data.</text>
</comment>
<dbReference type="InterPro" id="IPR050624">
    <property type="entry name" value="HTH-type_Tx_Regulator"/>
</dbReference>
<dbReference type="PANTHER" id="PTHR43479">
    <property type="entry name" value="ACREF/ENVCD OPERON REPRESSOR-RELATED"/>
    <property type="match status" value="1"/>
</dbReference>
<dbReference type="PANTHER" id="PTHR43479:SF23">
    <property type="entry name" value="HTH TETR-TYPE DOMAIN-CONTAINING PROTEIN"/>
    <property type="match status" value="1"/>
</dbReference>
<evidence type="ECO:0000256" key="3">
    <source>
        <dbReference type="PROSITE-ProRule" id="PRU00335"/>
    </source>
</evidence>
<dbReference type="Pfam" id="PF00440">
    <property type="entry name" value="TetR_N"/>
    <property type="match status" value="1"/>
</dbReference>
<dbReference type="InterPro" id="IPR039532">
    <property type="entry name" value="TetR_C_Firmicutes"/>
</dbReference>
<gene>
    <name evidence="5" type="ORF">J2S02_002538</name>
</gene>
<dbReference type="Proteomes" id="UP001232245">
    <property type="component" value="Unassembled WGS sequence"/>
</dbReference>
<feature type="domain" description="HTH tetR-type" evidence="4">
    <location>
        <begin position="13"/>
        <end position="73"/>
    </location>
</feature>
<keyword evidence="2 3" id="KW-0238">DNA-binding</keyword>
<dbReference type="InterPro" id="IPR009057">
    <property type="entry name" value="Homeodomain-like_sf"/>
</dbReference>
<keyword evidence="6" id="KW-1185">Reference proteome</keyword>
<organism evidence="5 6">
    <name type="scientific">Metabacillus niabensis</name>
    <dbReference type="NCBI Taxonomy" id="324854"/>
    <lineage>
        <taxon>Bacteria</taxon>
        <taxon>Bacillati</taxon>
        <taxon>Bacillota</taxon>
        <taxon>Bacilli</taxon>
        <taxon>Bacillales</taxon>
        <taxon>Bacillaceae</taxon>
        <taxon>Metabacillus</taxon>
    </lineage>
</organism>
<dbReference type="EMBL" id="JAUSTZ010000004">
    <property type="protein sequence ID" value="MDQ0226193.1"/>
    <property type="molecule type" value="Genomic_DNA"/>
</dbReference>
<protein>
    <submittedName>
        <fullName evidence="5">AcrR family transcriptional regulator</fullName>
    </submittedName>
</protein>
<dbReference type="PROSITE" id="PS50977">
    <property type="entry name" value="HTH_TETR_2"/>
    <property type="match status" value="1"/>
</dbReference>